<keyword evidence="1" id="KW-0472">Membrane</keyword>
<evidence type="ECO:0000313" key="2">
    <source>
        <dbReference type="EMBL" id="SDE45914.1"/>
    </source>
</evidence>
<dbReference type="AlphaFoldDB" id="A0A1G7D2K9"/>
<keyword evidence="1" id="KW-1133">Transmembrane helix</keyword>
<dbReference type="Proteomes" id="UP000199412">
    <property type="component" value="Unassembled WGS sequence"/>
</dbReference>
<accession>A0A1G7D2K9</accession>
<feature type="transmembrane region" description="Helical" evidence="1">
    <location>
        <begin position="6"/>
        <end position="25"/>
    </location>
</feature>
<proteinExistence type="predicted"/>
<keyword evidence="1" id="KW-0812">Transmembrane</keyword>
<name>A0A1G7D2K9_9PROT</name>
<evidence type="ECO:0000256" key="1">
    <source>
        <dbReference type="SAM" id="Phobius"/>
    </source>
</evidence>
<gene>
    <name evidence="2" type="ORF">SAMN05421720_10712</name>
</gene>
<dbReference type="EMBL" id="FNAP01000007">
    <property type="protein sequence ID" value="SDE45914.1"/>
    <property type="molecule type" value="Genomic_DNA"/>
</dbReference>
<dbReference type="STRING" id="69960.SAMN05421720_10712"/>
<reference evidence="2 3" key="1">
    <citation type="submission" date="2016-10" db="EMBL/GenBank/DDBJ databases">
        <authorList>
            <person name="de Groot N.N."/>
        </authorList>
    </citation>
    <scope>NUCLEOTIDE SEQUENCE [LARGE SCALE GENOMIC DNA]</scope>
    <source>
        <strain evidence="2 3">ATCC 700224</strain>
    </source>
</reference>
<evidence type="ECO:0000313" key="3">
    <source>
        <dbReference type="Proteomes" id="UP000199412"/>
    </source>
</evidence>
<dbReference type="RefSeq" id="WP_143027156.1">
    <property type="nucleotide sequence ID" value="NZ_FNAP01000007.1"/>
</dbReference>
<organism evidence="2 3">
    <name type="scientific">Rhodospira trueperi</name>
    <dbReference type="NCBI Taxonomy" id="69960"/>
    <lineage>
        <taxon>Bacteria</taxon>
        <taxon>Pseudomonadati</taxon>
        <taxon>Pseudomonadota</taxon>
        <taxon>Alphaproteobacteria</taxon>
        <taxon>Rhodospirillales</taxon>
        <taxon>Rhodospirillaceae</taxon>
        <taxon>Rhodospira</taxon>
    </lineage>
</organism>
<feature type="transmembrane region" description="Helical" evidence="1">
    <location>
        <begin position="46"/>
        <end position="66"/>
    </location>
</feature>
<protein>
    <submittedName>
        <fullName evidence="2">Uncharacterized protein</fullName>
    </submittedName>
</protein>
<keyword evidence="3" id="KW-1185">Reference proteome</keyword>
<sequence>MWYVYLMLAPVLIVLIVFFMFNFLVKKVMKLEQASIVEIINENGKFIEVCILLMSFFVALFGYVAWKIDYDRELEFSAYKEMSRIVERREDYMRSIKPHDVTEFIVDDEYTLQKYISFQEMVFDAKMCYDANICNANFIDSYYCSSIFALKTKMLMDEIINHNNIWCNKVGRCERANEYIYGSRIMMETISDIKYICPNVDQEIFSKKRIEIIYDYANALPLLL</sequence>